<comment type="similarity">
    <text evidence="1">Belongs to the amidase family.</text>
</comment>
<dbReference type="PANTHER" id="PTHR46072:SF8">
    <property type="entry name" value="AMIDASE DOMAIN-CONTAINING PROTEIN"/>
    <property type="match status" value="1"/>
</dbReference>
<gene>
    <name evidence="4" type="ORF">Daesc_007983</name>
</gene>
<proteinExistence type="inferred from homology"/>
<dbReference type="Proteomes" id="UP001369815">
    <property type="component" value="Unassembled WGS sequence"/>
</dbReference>
<reference evidence="4 5" key="1">
    <citation type="journal article" date="2024" name="Front Chem Biol">
        <title>Unveiling the potential of Daldinia eschscholtzii MFLUCC 19-0629 through bioactivity and bioinformatics studies for enhanced sustainable agriculture production.</title>
        <authorList>
            <person name="Brooks S."/>
            <person name="Weaver J.A."/>
            <person name="Klomchit A."/>
            <person name="Alharthi S.A."/>
            <person name="Onlamun T."/>
            <person name="Nurani R."/>
            <person name="Vong T.K."/>
            <person name="Alberti F."/>
            <person name="Greco C."/>
        </authorList>
    </citation>
    <scope>NUCLEOTIDE SEQUENCE [LARGE SCALE GENOMIC DNA]</scope>
    <source>
        <strain evidence="4">MFLUCC 19-0629</strain>
    </source>
</reference>
<accession>A0AAX6MFG9</accession>
<dbReference type="EMBL" id="JBANMG010000007">
    <property type="protein sequence ID" value="KAK6951448.1"/>
    <property type="molecule type" value="Genomic_DNA"/>
</dbReference>
<dbReference type="Gene3D" id="3.90.1300.10">
    <property type="entry name" value="Amidase signature (AS) domain"/>
    <property type="match status" value="1"/>
</dbReference>
<evidence type="ECO:0000256" key="2">
    <source>
        <dbReference type="ARBA" id="ARBA00022801"/>
    </source>
</evidence>
<protein>
    <recommendedName>
        <fullName evidence="3">Amidase domain-containing protein</fullName>
    </recommendedName>
</protein>
<sequence length="162" mass="18110">MVQKSKSSRKITGDFFDRLLDDETRRITSLDAEDLLREISNSSLTAVQVVTAFSKRAAYAHQLTSNMLEIAFDEALKRAHELDDYFKTYDKLVGPLHGLPVTFKDQFHVKGLGTSLGYVGWIDTFEGKKGTGKEKIFESEITKELNNLGAVPIGKVILIISL</sequence>
<dbReference type="Pfam" id="PF01425">
    <property type="entry name" value="Amidase"/>
    <property type="match status" value="1"/>
</dbReference>
<dbReference type="InterPro" id="IPR036928">
    <property type="entry name" value="AS_sf"/>
</dbReference>
<keyword evidence="2" id="KW-0378">Hydrolase</keyword>
<comment type="caution">
    <text evidence="4">The sequence shown here is derived from an EMBL/GenBank/DDBJ whole genome shotgun (WGS) entry which is preliminary data.</text>
</comment>
<dbReference type="AlphaFoldDB" id="A0AAX6MFG9"/>
<evidence type="ECO:0000256" key="1">
    <source>
        <dbReference type="ARBA" id="ARBA00009199"/>
    </source>
</evidence>
<evidence type="ECO:0000259" key="3">
    <source>
        <dbReference type="Pfam" id="PF01425"/>
    </source>
</evidence>
<feature type="domain" description="Amidase" evidence="3">
    <location>
        <begin position="49"/>
        <end position="155"/>
    </location>
</feature>
<dbReference type="InterPro" id="IPR023631">
    <property type="entry name" value="Amidase_dom"/>
</dbReference>
<dbReference type="PANTHER" id="PTHR46072">
    <property type="entry name" value="AMIDASE-RELATED-RELATED"/>
    <property type="match status" value="1"/>
</dbReference>
<organism evidence="4 5">
    <name type="scientific">Daldinia eschscholtzii</name>
    <dbReference type="NCBI Taxonomy" id="292717"/>
    <lineage>
        <taxon>Eukaryota</taxon>
        <taxon>Fungi</taxon>
        <taxon>Dikarya</taxon>
        <taxon>Ascomycota</taxon>
        <taxon>Pezizomycotina</taxon>
        <taxon>Sordariomycetes</taxon>
        <taxon>Xylariomycetidae</taxon>
        <taxon>Xylariales</taxon>
        <taxon>Hypoxylaceae</taxon>
        <taxon>Daldinia</taxon>
    </lineage>
</organism>
<keyword evidence="5" id="KW-1185">Reference proteome</keyword>
<dbReference type="GO" id="GO:0016787">
    <property type="term" value="F:hydrolase activity"/>
    <property type="evidence" value="ECO:0007669"/>
    <property type="project" value="UniProtKB-KW"/>
</dbReference>
<dbReference type="SUPFAM" id="SSF75304">
    <property type="entry name" value="Amidase signature (AS) enzymes"/>
    <property type="match status" value="1"/>
</dbReference>
<evidence type="ECO:0000313" key="5">
    <source>
        <dbReference type="Proteomes" id="UP001369815"/>
    </source>
</evidence>
<evidence type="ECO:0000313" key="4">
    <source>
        <dbReference type="EMBL" id="KAK6951448.1"/>
    </source>
</evidence>
<name>A0AAX6MFG9_9PEZI</name>